<dbReference type="Pfam" id="PF16188">
    <property type="entry name" value="Peptidase_M24_C"/>
    <property type="match status" value="1"/>
</dbReference>
<evidence type="ECO:0000259" key="8">
    <source>
        <dbReference type="Pfam" id="PF01321"/>
    </source>
</evidence>
<dbReference type="InterPro" id="IPR032416">
    <property type="entry name" value="Peptidase_M24_C"/>
</dbReference>
<evidence type="ECO:0000256" key="3">
    <source>
        <dbReference type="ARBA" id="ARBA00022723"/>
    </source>
</evidence>
<keyword evidence="4" id="KW-0378">Hydrolase</keyword>
<dbReference type="InterPro" id="IPR000587">
    <property type="entry name" value="Creatinase_N"/>
</dbReference>
<dbReference type="InterPro" id="IPR000994">
    <property type="entry name" value="Pept_M24"/>
</dbReference>
<dbReference type="Pfam" id="PF00557">
    <property type="entry name" value="Peptidase_M24"/>
    <property type="match status" value="1"/>
</dbReference>
<dbReference type="PANTHER" id="PTHR43763:SF12">
    <property type="entry name" value="AMINOPEPTIDASE P1"/>
    <property type="match status" value="1"/>
</dbReference>
<dbReference type="InterPro" id="IPR029149">
    <property type="entry name" value="Creatin/AminoP/Spt16_N"/>
</dbReference>
<feature type="domain" description="Peptidase M24 C-terminal" evidence="9">
    <location>
        <begin position="210"/>
        <end position="270"/>
    </location>
</feature>
<evidence type="ECO:0000256" key="4">
    <source>
        <dbReference type="ARBA" id="ARBA00022801"/>
    </source>
</evidence>
<organism evidence="10">
    <name type="scientific">Sesamum calycinum</name>
    <dbReference type="NCBI Taxonomy" id="2727403"/>
    <lineage>
        <taxon>Eukaryota</taxon>
        <taxon>Viridiplantae</taxon>
        <taxon>Streptophyta</taxon>
        <taxon>Embryophyta</taxon>
        <taxon>Tracheophyta</taxon>
        <taxon>Spermatophyta</taxon>
        <taxon>Magnoliopsida</taxon>
        <taxon>eudicotyledons</taxon>
        <taxon>Gunneridae</taxon>
        <taxon>Pentapetalae</taxon>
        <taxon>asterids</taxon>
        <taxon>lamiids</taxon>
        <taxon>Lamiales</taxon>
        <taxon>Pedaliaceae</taxon>
        <taxon>Sesamum</taxon>
    </lineage>
</organism>
<dbReference type="Pfam" id="PF01321">
    <property type="entry name" value="Creatinase_N"/>
    <property type="match status" value="1"/>
</dbReference>
<gene>
    <name evidence="10" type="ORF">Scaly_2152000</name>
</gene>
<dbReference type="SUPFAM" id="SSF55920">
    <property type="entry name" value="Creatinase/aminopeptidase"/>
    <property type="match status" value="1"/>
</dbReference>
<dbReference type="EMBL" id="JACGWM010000013">
    <property type="protein sequence ID" value="KAL0332505.1"/>
    <property type="molecule type" value="Genomic_DNA"/>
</dbReference>
<dbReference type="GO" id="GO:0005737">
    <property type="term" value="C:cytoplasm"/>
    <property type="evidence" value="ECO:0007669"/>
    <property type="project" value="UniProtKB-ARBA"/>
</dbReference>
<dbReference type="FunFam" id="3.90.230.10:FF:000007">
    <property type="entry name" value="Xaa-Pro aminopeptidase P"/>
    <property type="match status" value="1"/>
</dbReference>
<evidence type="ECO:0000256" key="1">
    <source>
        <dbReference type="ARBA" id="ARBA00001936"/>
    </source>
</evidence>
<dbReference type="SUPFAM" id="SSF53092">
    <property type="entry name" value="Creatinase/prolidase N-terminal domain"/>
    <property type="match status" value="1"/>
</dbReference>
<feature type="domain" description="Peptidase M24" evidence="7">
    <location>
        <begin position="95"/>
        <end position="199"/>
    </location>
</feature>
<reference evidence="10" key="2">
    <citation type="journal article" date="2024" name="Plant">
        <title>Genomic evolution and insights into agronomic trait innovations of Sesamum species.</title>
        <authorList>
            <person name="Miao H."/>
            <person name="Wang L."/>
            <person name="Qu L."/>
            <person name="Liu H."/>
            <person name="Sun Y."/>
            <person name="Le M."/>
            <person name="Wang Q."/>
            <person name="Wei S."/>
            <person name="Zheng Y."/>
            <person name="Lin W."/>
            <person name="Duan Y."/>
            <person name="Cao H."/>
            <person name="Xiong S."/>
            <person name="Wang X."/>
            <person name="Wei L."/>
            <person name="Li C."/>
            <person name="Ma Q."/>
            <person name="Ju M."/>
            <person name="Zhao R."/>
            <person name="Li G."/>
            <person name="Mu C."/>
            <person name="Tian Q."/>
            <person name="Mei H."/>
            <person name="Zhang T."/>
            <person name="Gao T."/>
            <person name="Zhang H."/>
        </authorList>
    </citation>
    <scope>NUCLEOTIDE SEQUENCE</scope>
    <source>
        <strain evidence="10">KEN8</strain>
    </source>
</reference>
<proteinExistence type="inferred from homology"/>
<evidence type="ECO:0000256" key="5">
    <source>
        <dbReference type="ARBA" id="ARBA00023211"/>
    </source>
</evidence>
<name>A0AAW2MLR2_9LAMI</name>
<evidence type="ECO:0000256" key="6">
    <source>
        <dbReference type="RuleBase" id="RU000590"/>
    </source>
</evidence>
<keyword evidence="3 6" id="KW-0479">Metal-binding</keyword>
<dbReference type="GO" id="GO:0046872">
    <property type="term" value="F:metal ion binding"/>
    <property type="evidence" value="ECO:0007669"/>
    <property type="project" value="UniProtKB-KW"/>
</dbReference>
<dbReference type="PROSITE" id="PS00491">
    <property type="entry name" value="PROLINE_PEPTIDASE"/>
    <property type="match status" value="1"/>
</dbReference>
<comment type="caution">
    <text evidence="10">The sequence shown here is derived from an EMBL/GenBank/DDBJ whole genome shotgun (WGS) entry which is preliminary data.</text>
</comment>
<reference evidence="10" key="1">
    <citation type="submission" date="2020-06" db="EMBL/GenBank/DDBJ databases">
        <authorList>
            <person name="Li T."/>
            <person name="Hu X."/>
            <person name="Zhang T."/>
            <person name="Song X."/>
            <person name="Zhang H."/>
            <person name="Dai N."/>
            <person name="Sheng W."/>
            <person name="Hou X."/>
            <person name="Wei L."/>
        </authorList>
    </citation>
    <scope>NUCLEOTIDE SEQUENCE</scope>
    <source>
        <strain evidence="10">KEN8</strain>
        <tissue evidence="10">Leaf</tissue>
    </source>
</reference>
<sequence>MADETLAALRSLMASHSPKLDALVVPSEDYHQSEYVSARDRRREFVSGFTGSAGLALVTANEALLWTDGRYFLQAEQELSKQWKLMRMGEDPAVDIWMADVLKGHIGLGNARFPTGTTGHILDVLARLPLWKYGLDYRHGTGHGIGSYLNVHEGPHQISFRPAARNVALQPSMTVTDEPGYYEDGNFGIRLENVLIVKEGDTQFNFGDRGYLSFEHITWAPYQKKLMDVSLLVPEEVEWLNNYHSKCREILAPHLNASEMEWLKKATEPIRA</sequence>
<evidence type="ECO:0000256" key="2">
    <source>
        <dbReference type="ARBA" id="ARBA00008766"/>
    </source>
</evidence>
<dbReference type="InterPro" id="IPR036005">
    <property type="entry name" value="Creatinase/aminopeptidase-like"/>
</dbReference>
<dbReference type="Gene3D" id="3.90.230.10">
    <property type="entry name" value="Creatinase/methionine aminopeptidase superfamily"/>
    <property type="match status" value="1"/>
</dbReference>
<dbReference type="PANTHER" id="PTHR43763">
    <property type="entry name" value="XAA-PRO AMINOPEPTIDASE 1"/>
    <property type="match status" value="1"/>
</dbReference>
<dbReference type="AlphaFoldDB" id="A0AAW2MLR2"/>
<evidence type="ECO:0000313" key="10">
    <source>
        <dbReference type="EMBL" id="KAL0332505.1"/>
    </source>
</evidence>
<feature type="domain" description="Creatinase N-terminal" evidence="8">
    <location>
        <begin position="7"/>
        <end position="88"/>
    </location>
</feature>
<keyword evidence="10" id="KW-0031">Aminopeptidase</keyword>
<keyword evidence="5" id="KW-0464">Manganese</keyword>
<dbReference type="InterPro" id="IPR050422">
    <property type="entry name" value="X-Pro_aminopeptidase_P"/>
</dbReference>
<dbReference type="InterPro" id="IPR001131">
    <property type="entry name" value="Peptidase_M24B_aminopep-P_CS"/>
</dbReference>
<keyword evidence="10" id="KW-0645">Protease</keyword>
<accession>A0AAW2MLR2</accession>
<evidence type="ECO:0000259" key="7">
    <source>
        <dbReference type="Pfam" id="PF00557"/>
    </source>
</evidence>
<evidence type="ECO:0000259" key="9">
    <source>
        <dbReference type="Pfam" id="PF16188"/>
    </source>
</evidence>
<protein>
    <submittedName>
        <fullName evidence="10">Aminopeptidase P1</fullName>
    </submittedName>
</protein>
<comment type="cofactor">
    <cofactor evidence="1">
        <name>Mn(2+)</name>
        <dbReference type="ChEBI" id="CHEBI:29035"/>
    </cofactor>
</comment>
<comment type="similarity">
    <text evidence="2 6">Belongs to the peptidase M24B family.</text>
</comment>
<dbReference type="GO" id="GO:0004177">
    <property type="term" value="F:aminopeptidase activity"/>
    <property type="evidence" value="ECO:0007669"/>
    <property type="project" value="UniProtKB-KW"/>
</dbReference>